<comment type="caution">
    <text evidence="3">The sequence shown here is derived from an EMBL/GenBank/DDBJ whole genome shotgun (WGS) entry which is preliminary data.</text>
</comment>
<keyword evidence="4" id="KW-0418">Kinase</keyword>
<sequence length="1068" mass="117948">MKAGRQRCKVVWQLEENSTADVFARREPEEVPELTSSSKMPVDLVAKMIQGDEEDEQSPVLLKTWDFGGQREYYVMHHLFLTNRGFYIVVTRLDAWRTGPTGPLDSGDVLRDTDSEDGGAFEPPLDALTFWLSSIHVHAPDALVFIVGSHADVVACGHEETEARVEEEIVSLMEKVPGLERQVVVNSQAGKCFFSVDNRSGTGIAELREAIDREATVALAPNGHFAQELPLPWLRLREALEDAAEGSTGEENELPPFTATFVLSLAKVQQMGQEAGVAPESLVDCLKCLHDFGSIVFFDEDELRDHVVLNPQWLADAMAQVLNCPRVVQGHVAAAKRLRERGELEEDLLTRCLWRHHKFRENQAVLLRMLHRFDLLVPLTTRHALPSNVVPSLLPCAPQQPTLPLTNDKIWDSLFFDFHGLLCRLLPTLFPKLVAASSRQDCVEGIGSLGLFRDSFRLLWMGDELTMDLLPAERPQVVRVTSQGGLSVAVVQGLLQLVKATLAQKSHLSFTAGVLCEHCHAQGRSLAERHHVLDLQELLQEAPVPCRFSARAVMPPETSWVAAWRSTKATCPRLNLHEDRGSPAHTASTEVSVSSRGGSIVNLLYASPIWRNEAGELPQLDVQNEVSLVELGEAMHLSLATASNLAAMLTAEATTRSILHLSLHCADNGQVLLLEDATGGAHAFSLEDLQALLKATNGASRLQLVFLNACCSDLAGQIFLEAGAPHVVCCRGSVFDATAQAFTKAFYRAFAAGRSIASAFDIAKLEIRTAPQPGLRAEAEKYLLLPEGDASHQSSFCELAWRAGPPKRRWLPSRVEDFCGRSRDLWLLLKHLGSARRCVLVHGPAKIGKSALLTELARFAAAPGRSYENRVIYLACDEADLENREEPLLYFLRQLFRQLRIEEHAATEQLEVGPSITAPKETFNMDLSAQSEVRILRSQIVQSLQELASLHHPVLLILDDLDSLLQSNAEELRKVLTELLLRTEGLELLLAAREAPFQALGAHKVVGYHLDPLQPLDAARLFLCSTELLPVSRTASADECRGDAAFRWRVHRPLVVADFSVAVPRITA</sequence>
<dbReference type="OrthoDB" id="5962960at2759"/>
<feature type="domain" description="AAA+ ATPase" evidence="2">
    <location>
        <begin position="835"/>
        <end position="1032"/>
    </location>
</feature>
<dbReference type="Proteomes" id="UP001152797">
    <property type="component" value="Unassembled WGS sequence"/>
</dbReference>
<dbReference type="Pfam" id="PF13191">
    <property type="entry name" value="AAA_16"/>
    <property type="match status" value="1"/>
</dbReference>
<dbReference type="SMART" id="SM00382">
    <property type="entry name" value="AAA"/>
    <property type="match status" value="1"/>
</dbReference>
<dbReference type="InterPro" id="IPR041664">
    <property type="entry name" value="AAA_16"/>
</dbReference>
<keyword evidence="4" id="KW-0808">Transferase</keyword>
<dbReference type="EMBL" id="CAMXCT010000768">
    <property type="protein sequence ID" value="CAI3983019.1"/>
    <property type="molecule type" value="Genomic_DNA"/>
</dbReference>
<dbReference type="InterPro" id="IPR036388">
    <property type="entry name" value="WH-like_DNA-bd_sf"/>
</dbReference>
<dbReference type="InterPro" id="IPR024983">
    <property type="entry name" value="CHAT_dom"/>
</dbReference>
<dbReference type="EMBL" id="CAMXCT030000768">
    <property type="protein sequence ID" value="CAL4770331.1"/>
    <property type="molecule type" value="Genomic_DNA"/>
</dbReference>
<evidence type="ECO:0000313" key="3">
    <source>
        <dbReference type="EMBL" id="CAI3983019.1"/>
    </source>
</evidence>
<dbReference type="Gene3D" id="1.10.10.10">
    <property type="entry name" value="Winged helix-like DNA-binding domain superfamily/Winged helix DNA-binding domain"/>
    <property type="match status" value="1"/>
</dbReference>
<dbReference type="PANTHER" id="PTHR47679">
    <property type="entry name" value="PROTEIN TORNADO 1"/>
    <property type="match status" value="1"/>
</dbReference>
<dbReference type="EMBL" id="CAMXCT020000768">
    <property type="protein sequence ID" value="CAL1136394.1"/>
    <property type="molecule type" value="Genomic_DNA"/>
</dbReference>
<keyword evidence="5" id="KW-1185">Reference proteome</keyword>
<reference evidence="4 5" key="2">
    <citation type="submission" date="2024-05" db="EMBL/GenBank/DDBJ databases">
        <authorList>
            <person name="Chen Y."/>
            <person name="Shah S."/>
            <person name="Dougan E. K."/>
            <person name="Thang M."/>
            <person name="Chan C."/>
        </authorList>
    </citation>
    <scope>NUCLEOTIDE SEQUENCE [LARGE SCALE GENOMIC DNA]</scope>
</reference>
<dbReference type="Pfam" id="PF12770">
    <property type="entry name" value="CHAT"/>
    <property type="match status" value="1"/>
</dbReference>
<proteinExistence type="predicted"/>
<dbReference type="PANTHER" id="PTHR47679:SF2">
    <property type="entry name" value="C-TERMINAL OF ROC (COR) DOMAIN-CONTAINING PROTEIN"/>
    <property type="match status" value="1"/>
</dbReference>
<dbReference type="Pfam" id="PF16095">
    <property type="entry name" value="COR-A"/>
    <property type="match status" value="1"/>
</dbReference>
<evidence type="ECO:0000313" key="4">
    <source>
        <dbReference type="EMBL" id="CAL4770331.1"/>
    </source>
</evidence>
<gene>
    <name evidence="3" type="ORF">C1SCF055_LOCUS10671</name>
</gene>
<dbReference type="SUPFAM" id="SSF52540">
    <property type="entry name" value="P-loop containing nucleoside triphosphate hydrolases"/>
    <property type="match status" value="2"/>
</dbReference>
<organism evidence="3">
    <name type="scientific">Cladocopium goreaui</name>
    <dbReference type="NCBI Taxonomy" id="2562237"/>
    <lineage>
        <taxon>Eukaryota</taxon>
        <taxon>Sar</taxon>
        <taxon>Alveolata</taxon>
        <taxon>Dinophyceae</taxon>
        <taxon>Suessiales</taxon>
        <taxon>Symbiodiniaceae</taxon>
        <taxon>Cladocopium</taxon>
    </lineage>
</organism>
<evidence type="ECO:0000313" key="5">
    <source>
        <dbReference type="Proteomes" id="UP001152797"/>
    </source>
</evidence>
<dbReference type="AlphaFoldDB" id="A0A9P1C0T4"/>
<dbReference type="InterPro" id="IPR032171">
    <property type="entry name" value="COR-A"/>
</dbReference>
<accession>A0A9P1C0T4</accession>
<dbReference type="GO" id="GO:0016301">
    <property type="term" value="F:kinase activity"/>
    <property type="evidence" value="ECO:0007669"/>
    <property type="project" value="UniProtKB-KW"/>
</dbReference>
<keyword evidence="1" id="KW-0677">Repeat</keyword>
<reference evidence="3" key="1">
    <citation type="submission" date="2022-10" db="EMBL/GenBank/DDBJ databases">
        <authorList>
            <person name="Chen Y."/>
            <person name="Dougan E. K."/>
            <person name="Chan C."/>
            <person name="Rhodes N."/>
            <person name="Thang M."/>
        </authorList>
    </citation>
    <scope>NUCLEOTIDE SEQUENCE</scope>
</reference>
<dbReference type="InterPro" id="IPR027417">
    <property type="entry name" value="P-loop_NTPase"/>
</dbReference>
<protein>
    <submittedName>
        <fullName evidence="4">Probable serine/threonine-protein kinase roco5 (Ras of complex proteins and C-terminal of roc 5)</fullName>
    </submittedName>
</protein>
<evidence type="ECO:0000256" key="1">
    <source>
        <dbReference type="ARBA" id="ARBA00022737"/>
    </source>
</evidence>
<dbReference type="Gene3D" id="3.40.50.300">
    <property type="entry name" value="P-loop containing nucleotide triphosphate hydrolases"/>
    <property type="match status" value="2"/>
</dbReference>
<dbReference type="Gene3D" id="3.30.70.1390">
    <property type="entry name" value="ROC domain from the Parkinson's disease-associated leucine-rich repeat kinase 2"/>
    <property type="match status" value="1"/>
</dbReference>
<dbReference type="InterPro" id="IPR003593">
    <property type="entry name" value="AAA+_ATPase"/>
</dbReference>
<evidence type="ECO:0000259" key="2">
    <source>
        <dbReference type="SMART" id="SM00382"/>
    </source>
</evidence>
<name>A0A9P1C0T4_9DINO</name>